<dbReference type="InterPro" id="IPR006597">
    <property type="entry name" value="Sel1-like"/>
</dbReference>
<dbReference type="InterPro" id="IPR052945">
    <property type="entry name" value="Mitotic_Regulator"/>
</dbReference>
<keyword evidence="2" id="KW-1185">Reference proteome</keyword>
<evidence type="ECO:0008006" key="3">
    <source>
        <dbReference type="Google" id="ProtNLM"/>
    </source>
</evidence>
<dbReference type="Gene3D" id="1.25.40.10">
    <property type="entry name" value="Tetratricopeptide repeat domain"/>
    <property type="match status" value="1"/>
</dbReference>
<dbReference type="STRING" id="1705394.SP60_08180"/>
<reference evidence="1 2" key="1">
    <citation type="journal article" date="2015" name="Genome Announc.">
        <title>Genome Sequence of 'Candidatus Thioglobus autotrophica' Strain EF1, a Chemoautotroph from the SUP05 Clade of Marine Gammaproteobacteria.</title>
        <authorList>
            <person name="Shah V."/>
            <person name="Morris R.M."/>
        </authorList>
    </citation>
    <scope>NUCLEOTIDE SEQUENCE [LARGE SCALE GENOMIC DNA]</scope>
    <source>
        <strain evidence="1 2">EF1</strain>
    </source>
</reference>
<evidence type="ECO:0000313" key="2">
    <source>
        <dbReference type="Proteomes" id="UP000058020"/>
    </source>
</evidence>
<proteinExistence type="predicted"/>
<dbReference type="PANTHER" id="PTHR43628">
    <property type="entry name" value="ACTIVATOR OF C KINASE PROTEIN 1-RELATED"/>
    <property type="match status" value="1"/>
</dbReference>
<gene>
    <name evidence="1" type="ORF">SP60_08180</name>
</gene>
<sequence>MNQMHAHLLAESELKVETVKIQQQAYLGDADAQYKLADIFQKGQDVSRNTTHAFYWYQRAAKQGNLAAQFNVWYAYLTGEGTQADEQLAKKWYARATLKNSSSSKSIITQLIETTIH</sequence>
<dbReference type="AlphaFoldDB" id="A0A0M4NY92"/>
<dbReference type="SMART" id="SM00671">
    <property type="entry name" value="SEL1"/>
    <property type="match status" value="2"/>
</dbReference>
<evidence type="ECO:0000313" key="1">
    <source>
        <dbReference type="EMBL" id="ALE53164.1"/>
    </source>
</evidence>
<name>A0A0M4NY92_9GAMM</name>
<dbReference type="SUPFAM" id="SSF81901">
    <property type="entry name" value="HCP-like"/>
    <property type="match status" value="1"/>
</dbReference>
<dbReference type="Pfam" id="PF08238">
    <property type="entry name" value="Sel1"/>
    <property type="match status" value="2"/>
</dbReference>
<dbReference type="OrthoDB" id="8561742at2"/>
<dbReference type="KEGG" id="tho:SP60_08180"/>
<dbReference type="PANTHER" id="PTHR43628:SF1">
    <property type="entry name" value="CHITIN SYNTHASE REGULATORY FACTOR 2-RELATED"/>
    <property type="match status" value="1"/>
</dbReference>
<dbReference type="InterPro" id="IPR011990">
    <property type="entry name" value="TPR-like_helical_dom_sf"/>
</dbReference>
<dbReference type="RefSeq" id="WP_053952164.1">
    <property type="nucleotide sequence ID" value="NZ_CP010552.1"/>
</dbReference>
<protein>
    <recommendedName>
        <fullName evidence="3">Sel1 repeat family protein</fullName>
    </recommendedName>
</protein>
<organism evidence="1 2">
    <name type="scientific">Candidatus Thioglobus autotrophicus</name>
    <dbReference type="NCBI Taxonomy" id="1705394"/>
    <lineage>
        <taxon>Bacteria</taxon>
        <taxon>Pseudomonadati</taxon>
        <taxon>Pseudomonadota</taxon>
        <taxon>Gammaproteobacteria</taxon>
        <taxon>Candidatus Pseudothioglobaceae</taxon>
        <taxon>Candidatus Thioglobus</taxon>
    </lineage>
</organism>
<accession>A0A0M4NY92</accession>
<dbReference type="EMBL" id="CP010552">
    <property type="protein sequence ID" value="ALE53164.1"/>
    <property type="molecule type" value="Genomic_DNA"/>
</dbReference>
<dbReference type="Proteomes" id="UP000058020">
    <property type="component" value="Chromosome"/>
</dbReference>